<dbReference type="EMBL" id="JH597761">
    <property type="protein sequence ID" value="EHP69935.1"/>
    <property type="molecule type" value="Genomic_DNA"/>
</dbReference>
<dbReference type="HOGENOM" id="CLU_157019_0_0_2"/>
<name>H2C0Y6_9CREN</name>
<organism evidence="1 2">
    <name type="scientific">Metallosphaera yellowstonensis MK1</name>
    <dbReference type="NCBI Taxonomy" id="671065"/>
    <lineage>
        <taxon>Archaea</taxon>
        <taxon>Thermoproteota</taxon>
        <taxon>Thermoprotei</taxon>
        <taxon>Sulfolobales</taxon>
        <taxon>Sulfolobaceae</taxon>
        <taxon>Metallosphaera</taxon>
    </lineage>
</organism>
<evidence type="ECO:0000313" key="1">
    <source>
        <dbReference type="EMBL" id="EHP69935.1"/>
    </source>
</evidence>
<proteinExistence type="predicted"/>
<reference evidence="1 2" key="1">
    <citation type="submission" date="2012-01" db="EMBL/GenBank/DDBJ databases">
        <title>Improved High-Quality Draft sequence of Metallosphaera yellowstonensis MK1.</title>
        <authorList>
            <consortium name="US DOE Joint Genome Institute"/>
            <person name="Lucas S."/>
            <person name="Han J."/>
            <person name="Cheng J.-F."/>
            <person name="Goodwin L."/>
            <person name="Pitluck S."/>
            <person name="Peters L."/>
            <person name="Teshima H."/>
            <person name="Detter J.C."/>
            <person name="Han C."/>
            <person name="Tapia R."/>
            <person name="Land M."/>
            <person name="Hauser L."/>
            <person name="Kyrpides N."/>
            <person name="Kozubal M."/>
            <person name="Macur R.E."/>
            <person name="Jay Z."/>
            <person name="Inskeep W."/>
            <person name="Woyke T."/>
        </authorList>
    </citation>
    <scope>NUCLEOTIDE SEQUENCE [LARGE SCALE GENOMIC DNA]</scope>
    <source>
        <strain evidence="1 2">MK1</strain>
    </source>
</reference>
<dbReference type="Proteomes" id="UP000003980">
    <property type="component" value="Unassembled WGS sequence"/>
</dbReference>
<dbReference type="eggNOG" id="arCOG01665">
    <property type="taxonomic scope" value="Archaea"/>
</dbReference>
<dbReference type="RefSeq" id="WP_009070196.1">
    <property type="nucleotide sequence ID" value="NZ_JH597761.1"/>
</dbReference>
<evidence type="ECO:0000313" key="2">
    <source>
        <dbReference type="Proteomes" id="UP000003980"/>
    </source>
</evidence>
<sequence>MCGTWKLSLQFEDDVTSLRALSDLVAEEFPMEEVAEVFLSKLRALMDDPTQLAKNKVGGIKDTDGRPLFYVKITSKKGLMFSYDSETCTVFIWRFGNSMT</sequence>
<accession>H2C0Y6</accession>
<protein>
    <submittedName>
        <fullName evidence="1">Uncharacterized protein</fullName>
    </submittedName>
</protein>
<keyword evidence="2" id="KW-1185">Reference proteome</keyword>
<dbReference type="AlphaFoldDB" id="H2C0Y6"/>
<gene>
    <name evidence="1" type="ORF">MetMK1DRAFT_00004370</name>
</gene>